<name>A0ABY5W2A3_9ACTN</name>
<dbReference type="Proteomes" id="UP001059617">
    <property type="component" value="Chromosome"/>
</dbReference>
<proteinExistence type="predicted"/>
<evidence type="ECO:0000313" key="2">
    <source>
        <dbReference type="Proteomes" id="UP001059617"/>
    </source>
</evidence>
<reference evidence="1" key="2">
    <citation type="submission" date="2022-09" db="EMBL/GenBank/DDBJ databases">
        <title>Biosynthetic gene clusters of Dactylosporangioum fulvum.</title>
        <authorList>
            <person name="Caradec T."/>
        </authorList>
    </citation>
    <scope>NUCLEOTIDE SEQUENCE</scope>
    <source>
        <strain evidence="1">NRRL B-16292</strain>
    </source>
</reference>
<evidence type="ECO:0000313" key="1">
    <source>
        <dbReference type="EMBL" id="UWP83174.1"/>
    </source>
</evidence>
<organism evidence="1 2">
    <name type="scientific">Dactylosporangium fulvum</name>
    <dbReference type="NCBI Taxonomy" id="53359"/>
    <lineage>
        <taxon>Bacteria</taxon>
        <taxon>Bacillati</taxon>
        <taxon>Actinomycetota</taxon>
        <taxon>Actinomycetes</taxon>
        <taxon>Micromonosporales</taxon>
        <taxon>Micromonosporaceae</taxon>
        <taxon>Dactylosporangium</taxon>
    </lineage>
</organism>
<sequence>MNGRAPSDLVRQMWALVVEETFLWDLTKQVTDYYDSETAITHGPWLAVDCQQILTRWFDCGLIDCVATSWATRVRSDEIVHFEYNADWRTRATERGQHLILARDDTGALLRDPSTWHADGDGAGVTLCPSDQAAGLSFDAWFGKLAGLPDHLIYEQPLDGTTSGKAQKTLAEPEHVRIAQLWTPAVEHAATHGLSLLCPVNQDAHVAFDWDPTDGETATTESIEDVVCFVDRSKVGHGQPFPFGRHRLWCPGCGAEQHLVVMRRPA</sequence>
<reference evidence="1" key="1">
    <citation type="submission" date="2021-04" db="EMBL/GenBank/DDBJ databases">
        <authorList>
            <person name="Hartkoorn R.C."/>
            <person name="Beaudoing E."/>
            <person name="Hot D."/>
        </authorList>
    </citation>
    <scope>NUCLEOTIDE SEQUENCE</scope>
    <source>
        <strain evidence="1">NRRL B-16292</strain>
    </source>
</reference>
<dbReference type="EMBL" id="CP073720">
    <property type="protein sequence ID" value="UWP83174.1"/>
    <property type="molecule type" value="Genomic_DNA"/>
</dbReference>
<gene>
    <name evidence="1" type="ORF">Dfulv_02370</name>
</gene>
<accession>A0ABY5W2A3</accession>
<dbReference type="RefSeq" id="WP_259860954.1">
    <property type="nucleotide sequence ID" value="NZ_BAAAST010000024.1"/>
</dbReference>
<keyword evidence="2" id="KW-1185">Reference proteome</keyword>
<protein>
    <submittedName>
        <fullName evidence="1">Uncharacterized protein</fullName>
    </submittedName>
</protein>